<dbReference type="PIRSF" id="PIRSF006276">
    <property type="entry name" value="UspA"/>
    <property type="match status" value="1"/>
</dbReference>
<dbReference type="GO" id="GO:0005737">
    <property type="term" value="C:cytoplasm"/>
    <property type="evidence" value="ECO:0007669"/>
    <property type="project" value="UniProtKB-SubCell"/>
</dbReference>
<comment type="similarity">
    <text evidence="1 2">Belongs to the universal stress protein A family.</text>
</comment>
<dbReference type="CDD" id="cd00293">
    <property type="entry name" value="USP-like"/>
    <property type="match status" value="1"/>
</dbReference>
<accession>A0A7V6DR54</accession>
<evidence type="ECO:0000259" key="3">
    <source>
        <dbReference type="Pfam" id="PF00582"/>
    </source>
</evidence>
<feature type="domain" description="UspA" evidence="3">
    <location>
        <begin position="4"/>
        <end position="148"/>
    </location>
</feature>
<dbReference type="EMBL" id="DTGR01000234">
    <property type="protein sequence ID" value="HHS31028.1"/>
    <property type="molecule type" value="Genomic_DNA"/>
</dbReference>
<dbReference type="InterPro" id="IPR014729">
    <property type="entry name" value="Rossmann-like_a/b/a_fold"/>
</dbReference>
<dbReference type="SUPFAM" id="SSF52402">
    <property type="entry name" value="Adenine nucleotide alpha hydrolases-like"/>
    <property type="match status" value="1"/>
</dbReference>
<sequence>MLPFKKILVPTDFSEPAQEAFKTAVELARHFSAQLLMVHVVPPIPVAYQPLDNPPLAFDITAYLEDLVRISKENLQNYVTEHVPQGVPATISVAAGDPAYEILRLAKELEADLIVIATHGHGGWRHFLFGSVAEKVVRQADRPVLVVHAPPEAN</sequence>
<comment type="subcellular location">
    <subcellularLocation>
        <location evidence="2">Cytoplasm</location>
    </subcellularLocation>
</comment>
<name>A0A7V6DR54_9BACT</name>
<dbReference type="PANTHER" id="PTHR46268:SF6">
    <property type="entry name" value="UNIVERSAL STRESS PROTEIN UP12"/>
    <property type="match status" value="1"/>
</dbReference>
<dbReference type="PANTHER" id="PTHR46268">
    <property type="entry name" value="STRESS RESPONSE PROTEIN NHAX"/>
    <property type="match status" value="1"/>
</dbReference>
<comment type="caution">
    <text evidence="4">The sequence shown here is derived from an EMBL/GenBank/DDBJ whole genome shotgun (WGS) entry which is preliminary data.</text>
</comment>
<dbReference type="PRINTS" id="PR01438">
    <property type="entry name" value="UNVRSLSTRESS"/>
</dbReference>
<dbReference type="InterPro" id="IPR006015">
    <property type="entry name" value="Universal_stress_UspA"/>
</dbReference>
<reference evidence="4" key="1">
    <citation type="journal article" date="2020" name="mSystems">
        <title>Genome- and Community-Level Interaction Insights into Carbon Utilization and Element Cycling Functions of Hydrothermarchaeota in Hydrothermal Sediment.</title>
        <authorList>
            <person name="Zhou Z."/>
            <person name="Liu Y."/>
            <person name="Xu W."/>
            <person name="Pan J."/>
            <person name="Luo Z.H."/>
            <person name="Li M."/>
        </authorList>
    </citation>
    <scope>NUCLEOTIDE SEQUENCE [LARGE SCALE GENOMIC DNA]</scope>
    <source>
        <strain evidence="4">SpSt-767</strain>
    </source>
</reference>
<proteinExistence type="inferred from homology"/>
<organism evidence="4">
    <name type="scientific">Desulfobacca acetoxidans</name>
    <dbReference type="NCBI Taxonomy" id="60893"/>
    <lineage>
        <taxon>Bacteria</taxon>
        <taxon>Pseudomonadati</taxon>
        <taxon>Thermodesulfobacteriota</taxon>
        <taxon>Desulfobaccia</taxon>
        <taxon>Desulfobaccales</taxon>
        <taxon>Desulfobaccaceae</taxon>
        <taxon>Desulfobacca</taxon>
    </lineage>
</organism>
<evidence type="ECO:0000256" key="2">
    <source>
        <dbReference type="PIRNR" id="PIRNR006276"/>
    </source>
</evidence>
<keyword evidence="2" id="KW-0963">Cytoplasm</keyword>
<dbReference type="Gene3D" id="3.40.50.620">
    <property type="entry name" value="HUPs"/>
    <property type="match status" value="1"/>
</dbReference>
<evidence type="ECO:0000313" key="4">
    <source>
        <dbReference type="EMBL" id="HHS31028.1"/>
    </source>
</evidence>
<dbReference type="AlphaFoldDB" id="A0A7V6DR54"/>
<evidence type="ECO:0000256" key="1">
    <source>
        <dbReference type="ARBA" id="ARBA00008791"/>
    </source>
</evidence>
<protein>
    <recommendedName>
        <fullName evidence="2">Universal stress protein</fullName>
    </recommendedName>
</protein>
<gene>
    <name evidence="4" type="ORF">ENV52_15185</name>
</gene>
<dbReference type="InterPro" id="IPR006016">
    <property type="entry name" value="UspA"/>
</dbReference>
<dbReference type="Pfam" id="PF00582">
    <property type="entry name" value="Usp"/>
    <property type="match status" value="1"/>
</dbReference>